<proteinExistence type="inferred from homology"/>
<evidence type="ECO:0000256" key="3">
    <source>
        <dbReference type="ARBA" id="ARBA00023274"/>
    </source>
</evidence>
<reference evidence="6" key="1">
    <citation type="journal article" date="2021" name="Proc. Natl. Acad. Sci. U.S.A.">
        <title>Three genomes in the algal genus Volvox reveal the fate of a haploid sex-determining region after a transition to homothallism.</title>
        <authorList>
            <person name="Yamamoto K."/>
            <person name="Hamaji T."/>
            <person name="Kawai-Toyooka H."/>
            <person name="Matsuzaki R."/>
            <person name="Takahashi F."/>
            <person name="Nishimura Y."/>
            <person name="Kawachi M."/>
            <person name="Noguchi H."/>
            <person name="Minakuchi Y."/>
            <person name="Umen J.G."/>
            <person name="Toyoda A."/>
            <person name="Nozaki H."/>
        </authorList>
    </citation>
    <scope>NUCLEOTIDE SEQUENCE</scope>
    <source>
        <strain evidence="6">NIES-3780</strain>
    </source>
</reference>
<feature type="region of interest" description="Disordered" evidence="5">
    <location>
        <begin position="106"/>
        <end position="129"/>
    </location>
</feature>
<dbReference type="InterPro" id="IPR000892">
    <property type="entry name" value="Ribosomal_eS26"/>
</dbReference>
<comment type="similarity">
    <text evidence="1 4">Belongs to the eukaryotic ribosomal protein eS26 family.</text>
</comment>
<dbReference type="InterPro" id="IPR038551">
    <property type="entry name" value="Ribosomal_eS26_sf"/>
</dbReference>
<evidence type="ECO:0000313" key="7">
    <source>
        <dbReference type="Proteomes" id="UP000747399"/>
    </source>
</evidence>
<keyword evidence="3 4" id="KW-0687">Ribonucleoprotein</keyword>
<dbReference type="Proteomes" id="UP000747399">
    <property type="component" value="Unassembled WGS sequence"/>
</dbReference>
<feature type="compositionally biased region" description="Basic and acidic residues" evidence="5">
    <location>
        <begin position="108"/>
        <end position="129"/>
    </location>
</feature>
<evidence type="ECO:0000256" key="2">
    <source>
        <dbReference type="ARBA" id="ARBA00022980"/>
    </source>
</evidence>
<dbReference type="PANTHER" id="PTHR12538">
    <property type="entry name" value="40S RIBOSOMAL PROTEIN S26"/>
    <property type="match status" value="1"/>
</dbReference>
<dbReference type="GO" id="GO:0003735">
    <property type="term" value="F:structural constituent of ribosome"/>
    <property type="evidence" value="ECO:0007669"/>
    <property type="project" value="InterPro"/>
</dbReference>
<organism evidence="6 7">
    <name type="scientific">Volvox africanus</name>
    <dbReference type="NCBI Taxonomy" id="51714"/>
    <lineage>
        <taxon>Eukaryota</taxon>
        <taxon>Viridiplantae</taxon>
        <taxon>Chlorophyta</taxon>
        <taxon>core chlorophytes</taxon>
        <taxon>Chlorophyceae</taxon>
        <taxon>CS clade</taxon>
        <taxon>Chlamydomonadales</taxon>
        <taxon>Volvocaceae</taxon>
        <taxon>Volvox</taxon>
    </lineage>
</organism>
<keyword evidence="2 4" id="KW-0689">Ribosomal protein</keyword>
<evidence type="ECO:0000256" key="4">
    <source>
        <dbReference type="RuleBase" id="RU363128"/>
    </source>
</evidence>
<dbReference type="Gene3D" id="3.30.1740.20">
    <property type="entry name" value="Ribosomal protein S26e"/>
    <property type="match status" value="1"/>
</dbReference>
<name>A0A8J4BA57_9CHLO</name>
<evidence type="ECO:0000256" key="1">
    <source>
        <dbReference type="ARBA" id="ARBA00008596"/>
    </source>
</evidence>
<comment type="caution">
    <text evidence="6">The sequence shown here is derived from an EMBL/GenBank/DDBJ whole genome shotgun (WGS) entry which is preliminary data.</text>
</comment>
<dbReference type="GO" id="GO:0006412">
    <property type="term" value="P:translation"/>
    <property type="evidence" value="ECO:0007669"/>
    <property type="project" value="InterPro"/>
</dbReference>
<evidence type="ECO:0000313" key="6">
    <source>
        <dbReference type="EMBL" id="GIL57551.1"/>
    </source>
</evidence>
<dbReference type="Pfam" id="PF01283">
    <property type="entry name" value="Ribosomal_S26e"/>
    <property type="match status" value="1"/>
</dbReference>
<dbReference type="PANTHER" id="PTHR12538:SF0">
    <property type="entry name" value="40S RIBOSOMAL PROTEIN S26"/>
    <property type="match status" value="1"/>
</dbReference>
<protein>
    <recommendedName>
        <fullName evidence="4">40S ribosomal protein S26</fullName>
    </recommendedName>
</protein>
<dbReference type="GO" id="GO:0022627">
    <property type="term" value="C:cytosolic small ribosomal subunit"/>
    <property type="evidence" value="ECO:0007669"/>
    <property type="project" value="TreeGrafter"/>
</dbReference>
<evidence type="ECO:0000256" key="5">
    <source>
        <dbReference type="SAM" id="MobiDB-lite"/>
    </source>
</evidence>
<dbReference type="GO" id="GO:0003729">
    <property type="term" value="F:mRNA binding"/>
    <property type="evidence" value="ECO:0007669"/>
    <property type="project" value="TreeGrafter"/>
</dbReference>
<accession>A0A8J4BA57</accession>
<sequence length="129" mass="14993">MKSTVAGSDGLLEQHPRCLRLPQKRRNRGRSKHGRGHVNRVRCESSGAMVPKDKAIKRYIVRNIVDASALRDMQEACVIDNYALPKIYRKVYYSISAAIHSRVVRVRSAKDRRNREPPRRFPNREQKKD</sequence>
<gene>
    <name evidence="6" type="ORF">Vafri_12758</name>
</gene>
<dbReference type="AlphaFoldDB" id="A0A8J4BA57"/>
<dbReference type="EMBL" id="BNCO01000028">
    <property type="protein sequence ID" value="GIL57551.1"/>
    <property type="molecule type" value="Genomic_DNA"/>
</dbReference>
<keyword evidence="7" id="KW-1185">Reference proteome</keyword>